<name>A0A9P8EVI0_AURME</name>
<organism evidence="1 2">
    <name type="scientific">Aureobasidium melanogenum</name>
    <name type="common">Aureobasidium pullulans var. melanogenum</name>
    <dbReference type="NCBI Taxonomy" id="46634"/>
    <lineage>
        <taxon>Eukaryota</taxon>
        <taxon>Fungi</taxon>
        <taxon>Dikarya</taxon>
        <taxon>Ascomycota</taxon>
        <taxon>Pezizomycotina</taxon>
        <taxon>Dothideomycetes</taxon>
        <taxon>Dothideomycetidae</taxon>
        <taxon>Dothideales</taxon>
        <taxon>Saccotheciaceae</taxon>
        <taxon>Aureobasidium</taxon>
    </lineage>
</organism>
<dbReference type="AlphaFoldDB" id="A0A9P8EVI0"/>
<evidence type="ECO:0000313" key="2">
    <source>
        <dbReference type="Proteomes" id="UP000779574"/>
    </source>
</evidence>
<gene>
    <name evidence="1" type="ORF">KCU76_g1745</name>
</gene>
<dbReference type="OrthoDB" id="5343383at2759"/>
<comment type="caution">
    <text evidence="1">The sequence shown here is derived from an EMBL/GenBank/DDBJ whole genome shotgun (WGS) entry which is preliminary data.</text>
</comment>
<sequence length="267" mass="31254">MPELHEVSYSREATIAAFRDYYQFLIAMFLPEDRVREPPAGGWPAITKENVRLLGKNDEVFELMRHLPYVPEETLLAPYTRVGDWPFLLGLRLSSQRPFDESDVEGRRIITEGLDWEDIPSSAFGITRGDVRFILDTRFGVVHWLETPREIQKSAAREPIVGDFDDCTPENEHEWRYSTAWAIPDFFEVLKTQYRDLKYIPLHEHRIEEFPKEFEEGDGPLGGGPFMCAARQVYRDHGWPDLSVYKKQECMDTLHKTIKDRFPEEDL</sequence>
<protein>
    <submittedName>
        <fullName evidence="1">Uncharacterized protein</fullName>
    </submittedName>
</protein>
<proteinExistence type="predicted"/>
<accession>A0A9P8EVI0</accession>
<dbReference type="EMBL" id="JAHFXF010000039">
    <property type="protein sequence ID" value="KAG9699139.1"/>
    <property type="molecule type" value="Genomic_DNA"/>
</dbReference>
<reference evidence="1" key="2">
    <citation type="submission" date="2021-08" db="EMBL/GenBank/DDBJ databases">
        <authorList>
            <person name="Gostincar C."/>
            <person name="Sun X."/>
            <person name="Song Z."/>
            <person name="Gunde-Cimerman N."/>
        </authorList>
    </citation>
    <scope>NUCLEOTIDE SEQUENCE</scope>
    <source>
        <strain evidence="1">EXF-9911</strain>
    </source>
</reference>
<reference evidence="1" key="1">
    <citation type="journal article" date="2021" name="J Fungi (Basel)">
        <title>Virulence traits and population genomics of the black yeast Aureobasidium melanogenum.</title>
        <authorList>
            <person name="Cernosa A."/>
            <person name="Sun X."/>
            <person name="Gostincar C."/>
            <person name="Fang C."/>
            <person name="Gunde-Cimerman N."/>
            <person name="Song Z."/>
        </authorList>
    </citation>
    <scope>NUCLEOTIDE SEQUENCE</scope>
    <source>
        <strain evidence="1">EXF-9911</strain>
    </source>
</reference>
<feature type="non-terminal residue" evidence="1">
    <location>
        <position position="267"/>
    </location>
</feature>
<evidence type="ECO:0000313" key="1">
    <source>
        <dbReference type="EMBL" id="KAG9699139.1"/>
    </source>
</evidence>
<dbReference type="Proteomes" id="UP000779574">
    <property type="component" value="Unassembled WGS sequence"/>
</dbReference>